<name>A0A0R0CFV2_9GAMM</name>
<gene>
    <name evidence="1" type="ORF">ABB27_07115</name>
</gene>
<dbReference type="AlphaFoldDB" id="A0A0R0CFV2"/>
<dbReference type="Gene3D" id="1.25.40.10">
    <property type="entry name" value="Tetratricopeptide repeat domain"/>
    <property type="match status" value="1"/>
</dbReference>
<evidence type="ECO:0000313" key="1">
    <source>
        <dbReference type="EMBL" id="KRG68668.1"/>
    </source>
</evidence>
<evidence type="ECO:0000313" key="2">
    <source>
        <dbReference type="Proteomes" id="UP000051863"/>
    </source>
</evidence>
<dbReference type="InterPro" id="IPR011990">
    <property type="entry name" value="TPR-like_helical_dom_sf"/>
</dbReference>
<dbReference type="PATRIC" id="fig|405446.3.peg.866"/>
<keyword evidence="2" id="KW-1185">Reference proteome</keyword>
<sequence>MAMGRLQTAVADKDATARQQAMENLRTLLPADSLTLLRAQAWNAHGSDELKLAEQYYRAILQRVPDDEYAGVNLALIEAHDGQLEQARDRLNRLAARNSRSAMVSRALAELDMEAR</sequence>
<dbReference type="EMBL" id="LDJJ01000020">
    <property type="protein sequence ID" value="KRG68668.1"/>
    <property type="molecule type" value="Genomic_DNA"/>
</dbReference>
<dbReference type="Proteomes" id="UP000051863">
    <property type="component" value="Unassembled WGS sequence"/>
</dbReference>
<accession>A0A0R0CFV2</accession>
<dbReference type="SUPFAM" id="SSF48452">
    <property type="entry name" value="TPR-like"/>
    <property type="match status" value="1"/>
</dbReference>
<organism evidence="1 2">
    <name type="scientific">Stenotrophomonas terrae</name>
    <dbReference type="NCBI Taxonomy" id="405446"/>
    <lineage>
        <taxon>Bacteria</taxon>
        <taxon>Pseudomonadati</taxon>
        <taxon>Pseudomonadota</taxon>
        <taxon>Gammaproteobacteria</taxon>
        <taxon>Lysobacterales</taxon>
        <taxon>Lysobacteraceae</taxon>
        <taxon>Stenotrophomonas</taxon>
    </lineage>
</organism>
<comment type="caution">
    <text evidence="1">The sequence shown here is derived from an EMBL/GenBank/DDBJ whole genome shotgun (WGS) entry which is preliminary data.</text>
</comment>
<protein>
    <submittedName>
        <fullName evidence="1">Uncharacterized protein</fullName>
    </submittedName>
</protein>
<proteinExistence type="predicted"/>
<reference evidence="1 2" key="1">
    <citation type="submission" date="2015-05" db="EMBL/GenBank/DDBJ databases">
        <title>Genome sequencing and analysis of members of genus Stenotrophomonas.</title>
        <authorList>
            <person name="Patil P.P."/>
            <person name="Midha S."/>
            <person name="Patil P.B."/>
        </authorList>
    </citation>
    <scope>NUCLEOTIDE SEQUENCE [LARGE SCALE GENOMIC DNA]</scope>
    <source>
        <strain evidence="1 2">DSM 18941</strain>
    </source>
</reference>